<dbReference type="AlphaFoldDB" id="A0A0P1F831"/>
<feature type="domain" description="N-acetyltransferase" evidence="1">
    <location>
        <begin position="36"/>
        <end position="196"/>
    </location>
</feature>
<dbReference type="InterPro" id="IPR051531">
    <property type="entry name" value="N-acetyltransferase"/>
</dbReference>
<sequence>MSNIQAYPWEAPISEPAATLAGRFSQLVPELVTQRLTLRAPTLADFPAYAEILMGDRAEGLDGPFDREAALLDFSQYVAGWLLRGTGLWAVERRSDEALLGFVLVGMEYSDQEPELGYLFTEAGEGQGYATEAAAAARDFALRDLHLPVLVSCVDPANTRSARLAERLGAHLDVAASDADTQIWRHAPVVSKGPLS</sequence>
<dbReference type="OrthoDB" id="6293260at2"/>
<dbReference type="Proteomes" id="UP000051086">
    <property type="component" value="Unassembled WGS sequence"/>
</dbReference>
<evidence type="ECO:0000259" key="1">
    <source>
        <dbReference type="PROSITE" id="PS51186"/>
    </source>
</evidence>
<reference evidence="2 4" key="1">
    <citation type="submission" date="2015-09" db="EMBL/GenBank/DDBJ databases">
        <authorList>
            <person name="Rodrigo-Torres L."/>
            <person name="Arahal D.R."/>
        </authorList>
    </citation>
    <scope>NUCLEOTIDE SEQUENCE [LARGE SCALE GENOMIC DNA]</scope>
    <source>
        <strain evidence="2 4">CECT 5118</strain>
    </source>
</reference>
<dbReference type="GO" id="GO:0016747">
    <property type="term" value="F:acyltransferase activity, transferring groups other than amino-acyl groups"/>
    <property type="evidence" value="ECO:0007669"/>
    <property type="project" value="InterPro"/>
</dbReference>
<evidence type="ECO:0000313" key="4">
    <source>
        <dbReference type="Proteomes" id="UP000051086"/>
    </source>
</evidence>
<evidence type="ECO:0000313" key="3">
    <source>
        <dbReference type="EMBL" id="CUH74429.1"/>
    </source>
</evidence>
<evidence type="ECO:0000313" key="5">
    <source>
        <dbReference type="Proteomes" id="UP000051887"/>
    </source>
</evidence>
<dbReference type="Proteomes" id="UP000051887">
    <property type="component" value="Unassembled WGS sequence"/>
</dbReference>
<dbReference type="PANTHER" id="PTHR43792:SF1">
    <property type="entry name" value="N-ACETYLTRANSFERASE DOMAIN-CONTAINING PROTEIN"/>
    <property type="match status" value="1"/>
</dbReference>
<name>A0A0P1F831_9RHOB</name>
<gene>
    <name evidence="2" type="ORF">TL5118_00808</name>
    <name evidence="3" type="ORF">TL5120_04249</name>
</gene>
<dbReference type="Gene3D" id="3.40.630.30">
    <property type="match status" value="1"/>
</dbReference>
<dbReference type="EMBL" id="CYSC01000047">
    <property type="protein sequence ID" value="CUH74429.1"/>
    <property type="molecule type" value="Genomic_DNA"/>
</dbReference>
<keyword evidence="4" id="KW-1185">Reference proteome</keyword>
<evidence type="ECO:0000313" key="2">
    <source>
        <dbReference type="EMBL" id="CUH64259.1"/>
    </source>
</evidence>
<accession>A0A0P1F831</accession>
<organism evidence="3 5">
    <name type="scientific">Thalassovita autumnalis</name>
    <dbReference type="NCBI Taxonomy" id="2072972"/>
    <lineage>
        <taxon>Bacteria</taxon>
        <taxon>Pseudomonadati</taxon>
        <taxon>Pseudomonadota</taxon>
        <taxon>Alphaproteobacteria</taxon>
        <taxon>Rhodobacterales</taxon>
        <taxon>Roseobacteraceae</taxon>
        <taxon>Thalassovita</taxon>
    </lineage>
</organism>
<dbReference type="RefSeq" id="WP_058245542.1">
    <property type="nucleotide sequence ID" value="NZ_CYSB01000010.1"/>
</dbReference>
<dbReference type="InterPro" id="IPR000182">
    <property type="entry name" value="GNAT_dom"/>
</dbReference>
<dbReference type="InterPro" id="IPR016181">
    <property type="entry name" value="Acyl_CoA_acyltransferase"/>
</dbReference>
<reference evidence="3 5" key="2">
    <citation type="submission" date="2015-09" db="EMBL/GenBank/DDBJ databases">
        <authorList>
            <consortium name="Swine Surveillance"/>
        </authorList>
    </citation>
    <scope>NUCLEOTIDE SEQUENCE [LARGE SCALE GENOMIC DNA]</scope>
    <source>
        <strain evidence="3 5">5120</strain>
    </source>
</reference>
<dbReference type="SUPFAM" id="SSF55729">
    <property type="entry name" value="Acyl-CoA N-acyltransferases (Nat)"/>
    <property type="match status" value="1"/>
</dbReference>
<dbReference type="EMBL" id="CYSB01000010">
    <property type="protein sequence ID" value="CUH64259.1"/>
    <property type="molecule type" value="Genomic_DNA"/>
</dbReference>
<proteinExistence type="predicted"/>
<protein>
    <recommendedName>
        <fullName evidence="1">N-acetyltransferase domain-containing protein</fullName>
    </recommendedName>
</protein>
<dbReference type="Pfam" id="PF13302">
    <property type="entry name" value="Acetyltransf_3"/>
    <property type="match status" value="1"/>
</dbReference>
<dbReference type="PANTHER" id="PTHR43792">
    <property type="entry name" value="GNAT FAMILY, PUTATIVE (AFU_ORTHOLOGUE AFUA_3G00765)-RELATED-RELATED"/>
    <property type="match status" value="1"/>
</dbReference>
<dbReference type="PROSITE" id="PS51186">
    <property type="entry name" value="GNAT"/>
    <property type="match status" value="1"/>
</dbReference>